<sequence>MSSALRRLLPAGPDLDLTAADADAHLLEAYSPAPGLRLNLVAGIGGAASDGSGLSDGLSDPVDRRILGLLRTLADVVLVGARSVRSEGYRMPRTAALAVLTASGDLDGHRLTRAEPGRLLVLTTATGADSARRQLPDAEVVVLPGEDGRVPLERALAALRERGFAHVLCEGGPALAGALLERDLVDELCLTTSPMAGGAALPVLGTSAPPRSMRLNGLLSDERSALYARWRRAR</sequence>
<comment type="caution">
    <text evidence="5">The sequence shown here is derived from an EMBL/GenBank/DDBJ whole genome shotgun (WGS) entry which is preliminary data.</text>
</comment>
<keyword evidence="6" id="KW-1185">Reference proteome</keyword>
<reference evidence="5 6" key="1">
    <citation type="journal article" date="2014" name="Int. J. Syst. Evol. Microbiol.">
        <title>Complete genome sequence of Corynebacterium casei LMG S-19264T (=DSM 44701T), isolated from a smear-ripened cheese.</title>
        <authorList>
            <consortium name="US DOE Joint Genome Institute (JGI-PGF)"/>
            <person name="Walter F."/>
            <person name="Albersmeier A."/>
            <person name="Kalinowski J."/>
            <person name="Ruckert C."/>
        </authorList>
    </citation>
    <scope>NUCLEOTIDE SEQUENCE [LARGE SCALE GENOMIC DNA]</scope>
    <source>
        <strain evidence="5 6">NBRC 112289</strain>
    </source>
</reference>
<evidence type="ECO:0000313" key="5">
    <source>
        <dbReference type="EMBL" id="GMA27646.1"/>
    </source>
</evidence>
<dbReference type="Proteomes" id="UP001157160">
    <property type="component" value="Unassembled WGS sequence"/>
</dbReference>
<dbReference type="Pfam" id="PF01872">
    <property type="entry name" value="RibD_C"/>
    <property type="match status" value="1"/>
</dbReference>
<dbReference type="GO" id="GO:0008703">
    <property type="term" value="F:5-amino-6-(5-phosphoribosylamino)uracil reductase activity"/>
    <property type="evidence" value="ECO:0007669"/>
    <property type="project" value="InterPro"/>
</dbReference>
<dbReference type="GO" id="GO:0009231">
    <property type="term" value="P:riboflavin biosynthetic process"/>
    <property type="evidence" value="ECO:0007669"/>
    <property type="project" value="InterPro"/>
</dbReference>
<dbReference type="Gene3D" id="3.40.430.10">
    <property type="entry name" value="Dihydrofolate Reductase, subunit A"/>
    <property type="match status" value="1"/>
</dbReference>
<evidence type="ECO:0000256" key="3">
    <source>
        <dbReference type="ARBA" id="ARBA00023002"/>
    </source>
</evidence>
<dbReference type="PANTHER" id="PTHR38011:SF7">
    <property type="entry name" value="2,5-DIAMINO-6-RIBOSYLAMINO-4(3H)-PYRIMIDINONE 5'-PHOSPHATE REDUCTASE"/>
    <property type="match status" value="1"/>
</dbReference>
<dbReference type="PANTHER" id="PTHR38011">
    <property type="entry name" value="DIHYDROFOLATE REDUCTASE FAMILY PROTEIN (AFU_ORTHOLOGUE AFUA_8G06820)"/>
    <property type="match status" value="1"/>
</dbReference>
<dbReference type="SUPFAM" id="SSF53597">
    <property type="entry name" value="Dihydrofolate reductase-like"/>
    <property type="match status" value="1"/>
</dbReference>
<dbReference type="InterPro" id="IPR024072">
    <property type="entry name" value="DHFR-like_dom_sf"/>
</dbReference>
<organism evidence="5 6">
    <name type="scientific">Arenivirga flava</name>
    <dbReference type="NCBI Taxonomy" id="1930060"/>
    <lineage>
        <taxon>Bacteria</taxon>
        <taxon>Bacillati</taxon>
        <taxon>Actinomycetota</taxon>
        <taxon>Actinomycetes</taxon>
        <taxon>Micrococcales</taxon>
        <taxon>Microbacteriaceae</taxon>
        <taxon>Arenivirga</taxon>
    </lineage>
</organism>
<gene>
    <name evidence="5" type="ORF">GCM10025874_08990</name>
</gene>
<dbReference type="EMBL" id="BSUL01000001">
    <property type="protein sequence ID" value="GMA27646.1"/>
    <property type="molecule type" value="Genomic_DNA"/>
</dbReference>
<evidence type="ECO:0000313" key="6">
    <source>
        <dbReference type="Proteomes" id="UP001157160"/>
    </source>
</evidence>
<protein>
    <recommendedName>
        <fullName evidence="4">Bacterial bifunctional deaminase-reductase C-terminal domain-containing protein</fullName>
    </recommendedName>
</protein>
<accession>A0AA37XAS8</accession>
<evidence type="ECO:0000256" key="2">
    <source>
        <dbReference type="ARBA" id="ARBA00022857"/>
    </source>
</evidence>
<keyword evidence="2" id="KW-0521">NADP</keyword>
<feature type="domain" description="Bacterial bifunctional deaminase-reductase C-terminal" evidence="4">
    <location>
        <begin position="36"/>
        <end position="215"/>
    </location>
</feature>
<proteinExistence type="predicted"/>
<dbReference type="InterPro" id="IPR050765">
    <property type="entry name" value="Riboflavin_Biosynth_HTPR"/>
</dbReference>
<name>A0AA37XAS8_9MICO</name>
<dbReference type="InterPro" id="IPR002734">
    <property type="entry name" value="RibDG_C"/>
</dbReference>
<evidence type="ECO:0000256" key="1">
    <source>
        <dbReference type="ARBA" id="ARBA00005104"/>
    </source>
</evidence>
<keyword evidence="3" id="KW-0560">Oxidoreductase</keyword>
<comment type="pathway">
    <text evidence="1">Cofactor biosynthesis; riboflavin biosynthesis.</text>
</comment>
<dbReference type="RefSeq" id="WP_284230402.1">
    <property type="nucleotide sequence ID" value="NZ_BSUL01000001.1"/>
</dbReference>
<dbReference type="AlphaFoldDB" id="A0AA37XAS8"/>
<evidence type="ECO:0000259" key="4">
    <source>
        <dbReference type="Pfam" id="PF01872"/>
    </source>
</evidence>